<reference evidence="3" key="1">
    <citation type="journal article" date="2002" name="J. Bacteriol.">
        <title>Identification and localization of the gene cluster encoding biosynthesis of the antitumor macrolactam leinamycin in Streptomyces atroolivaceus S-140.</title>
        <authorList>
            <person name="Cheng Y.Q."/>
            <person name="Tang G.L."/>
            <person name="Shen B."/>
        </authorList>
    </citation>
    <scope>NUCLEOTIDE SEQUENCE</scope>
</reference>
<dbReference type="PANTHER" id="PTHR43767:SF12">
    <property type="entry name" value="AMP-DEPENDENT SYNTHETASE AND LIGASE"/>
    <property type="match status" value="1"/>
</dbReference>
<proteinExistence type="predicted"/>
<dbReference type="AlphaFoldDB" id="Q8GGM9"/>
<feature type="domain" description="AMP-binding enzyme C-terminal" evidence="2">
    <location>
        <begin position="408"/>
        <end position="482"/>
    </location>
</feature>
<organism evidence="3">
    <name type="scientific">Streptomyces atroolivaceus</name>
    <dbReference type="NCBI Taxonomy" id="66869"/>
    <lineage>
        <taxon>Bacteria</taxon>
        <taxon>Bacillati</taxon>
        <taxon>Actinomycetota</taxon>
        <taxon>Actinomycetes</taxon>
        <taxon>Kitasatosporales</taxon>
        <taxon>Streptomycetaceae</taxon>
        <taxon>Streptomyces</taxon>
    </lineage>
</organism>
<evidence type="ECO:0000259" key="1">
    <source>
        <dbReference type="Pfam" id="PF00501"/>
    </source>
</evidence>
<keyword evidence="3" id="KW-0436">Ligase</keyword>
<gene>
    <name evidence="3" type="primary">LnmW</name>
</gene>
<name>Q8GGM9_STRAZ</name>
<reference evidence="3" key="3">
    <citation type="journal article" date="2003" name="Proc. Natl. Acad. Sci. U.S.A.">
        <title>Type I polyketide synthase requiring a discrete acyltransferase for polyketide biosynthesis.</title>
        <authorList>
            <person name="Cheng Y.Q."/>
            <person name="Tang G.L."/>
            <person name="Shen B."/>
        </authorList>
    </citation>
    <scope>NUCLEOTIDE SEQUENCE</scope>
</reference>
<dbReference type="Gene3D" id="3.30.300.30">
    <property type="match status" value="1"/>
</dbReference>
<accession>Q8GGM9</accession>
<dbReference type="PANTHER" id="PTHR43767">
    <property type="entry name" value="LONG-CHAIN-FATTY-ACID--COA LIGASE"/>
    <property type="match status" value="1"/>
</dbReference>
<evidence type="ECO:0000259" key="2">
    <source>
        <dbReference type="Pfam" id="PF13193"/>
    </source>
</evidence>
<dbReference type="InterPro" id="IPR050237">
    <property type="entry name" value="ATP-dep_AMP-bd_enzyme"/>
</dbReference>
<feature type="domain" description="AMP-dependent synthetase/ligase" evidence="1">
    <location>
        <begin position="14"/>
        <end position="349"/>
    </location>
</feature>
<dbReference type="Gene3D" id="3.40.50.12780">
    <property type="entry name" value="N-terminal domain of ligase-like"/>
    <property type="match status" value="1"/>
</dbReference>
<dbReference type="SUPFAM" id="SSF56801">
    <property type="entry name" value="Acetyl-CoA synthetase-like"/>
    <property type="match status" value="1"/>
</dbReference>
<dbReference type="EMBL" id="AF484556">
    <property type="protein sequence ID" value="AAN85536.1"/>
    <property type="molecule type" value="Genomic_DNA"/>
</dbReference>
<dbReference type="InterPro" id="IPR000873">
    <property type="entry name" value="AMP-dep_synth/lig_dom"/>
</dbReference>
<protein>
    <submittedName>
        <fullName evidence="3">4-coumarate:CoA ligase</fullName>
    </submittedName>
</protein>
<dbReference type="InterPro" id="IPR045851">
    <property type="entry name" value="AMP-bd_C_sf"/>
</dbReference>
<evidence type="ECO:0000313" key="3">
    <source>
        <dbReference type="EMBL" id="AAN85536.1"/>
    </source>
</evidence>
<dbReference type="Pfam" id="PF00501">
    <property type="entry name" value="AMP-binding"/>
    <property type="match status" value="1"/>
</dbReference>
<reference evidence="3" key="4">
    <citation type="journal article" date="2004" name="Chem. Biol.">
        <title>Leinamycin biosynthesis revealing unprecedented architectural complexity for a hybrid polyketide synthase and nonribosomal peptide synthetase.</title>
        <authorList>
            <person name="Tang G.L."/>
            <person name="Cheng Y.Q."/>
            <person name="Shen B."/>
        </authorList>
    </citation>
    <scope>NUCLEOTIDE SEQUENCE</scope>
</reference>
<dbReference type="InterPro" id="IPR042099">
    <property type="entry name" value="ANL_N_sf"/>
</dbReference>
<dbReference type="InterPro" id="IPR020845">
    <property type="entry name" value="AMP-binding_CS"/>
</dbReference>
<dbReference type="Pfam" id="PF13193">
    <property type="entry name" value="AMP-binding_C"/>
    <property type="match status" value="1"/>
</dbReference>
<dbReference type="InterPro" id="IPR025110">
    <property type="entry name" value="AMP-bd_C"/>
</dbReference>
<reference evidence="3" key="2">
    <citation type="submission" date="2002-02" db="EMBL/GenBank/DDBJ databases">
        <authorList>
            <person name="Cheng Y.-Q."/>
            <person name="Tang G.-L."/>
            <person name="Shen B."/>
        </authorList>
    </citation>
    <scope>NUCLEOTIDE SEQUENCE</scope>
</reference>
<dbReference type="GO" id="GO:0016877">
    <property type="term" value="F:ligase activity, forming carbon-sulfur bonds"/>
    <property type="evidence" value="ECO:0007669"/>
    <property type="project" value="UniProtKB-ARBA"/>
</dbReference>
<sequence length="516" mass="53206">MTERTFSYLTDQLRSHAALHPDRTALVIDGCPDLLYGEWDRRSEALARGLLAAGTSRGTRIGIFFGGMDWAGYAVAYLGALKAGATVLHLPLALPADELERRALQCELAGIVHGRTAPPTTSAVAWTGTLDELSAPGETPVDLVHSPADAAEIVYSSGTTGLARGVVVSHQNLATAGGPPSVMAHDEPTPMVASVNLGITASATTVSMVLNATPTTLVLAPPGDADRLCALIEHHAASTVMMTPNLAVQMTRDGALGRYDLTSVTTVATASAFLHPPLARALLAAMPRARVIGAYSASQAKPAVTIGTFDPARPMSAGRPAPGTHVLITDEHGAELPAHRVGRIWLRADGAPPRNRLDAGPEATGVPEGGWCDTGDLGHVDDEGELYLFDRETDAVPTPAGLVSSLRVESVLLEHEAVADAAVVAAGPAGVAAAIVPAAGATHDPKLLAATLAAHAKDSLAPHEIPERVLVVDELPRNDLGKVVKRLIRDRLTASAAGVTPAPTASAELDATGAPS</sequence>
<dbReference type="PROSITE" id="PS00455">
    <property type="entry name" value="AMP_BINDING"/>
    <property type="match status" value="1"/>
</dbReference>
<dbReference type="SMR" id="Q8GGM9"/>